<organism evidence="1 2">
    <name type="scientific">Chitinophaga terrae</name>
    <name type="common">ex Kim and Jung 2007</name>
    <dbReference type="NCBI Taxonomy" id="408074"/>
    <lineage>
        <taxon>Bacteria</taxon>
        <taxon>Pseudomonadati</taxon>
        <taxon>Bacteroidota</taxon>
        <taxon>Chitinophagia</taxon>
        <taxon>Chitinophagales</taxon>
        <taxon>Chitinophagaceae</taxon>
        <taxon>Chitinophaga</taxon>
    </lineage>
</organism>
<dbReference type="OrthoDB" id="662846at2"/>
<evidence type="ECO:0000313" key="2">
    <source>
        <dbReference type="Proteomes" id="UP000199656"/>
    </source>
</evidence>
<dbReference type="AlphaFoldDB" id="A0A1H4AKC1"/>
<proteinExistence type="predicted"/>
<name>A0A1H4AKC1_9BACT</name>
<dbReference type="STRING" id="408074.SAMN05660909_01625"/>
<protein>
    <submittedName>
        <fullName evidence="1">Uncharacterized protein</fullName>
    </submittedName>
</protein>
<dbReference type="Proteomes" id="UP000199656">
    <property type="component" value="Unassembled WGS sequence"/>
</dbReference>
<dbReference type="RefSeq" id="WP_139170016.1">
    <property type="nucleotide sequence ID" value="NZ_BKAT01000009.1"/>
</dbReference>
<keyword evidence="2" id="KW-1185">Reference proteome</keyword>
<sequence>MNKCYFLFFCFGVWACNQAPKGKEALVTGDSIIVASNQTDTVTRRSDVTEKQSSVMDCDEVLNRMFQTSNYRPDTNLHLSDYRIHVSEPGDSALGIRIYHTHGNDSTLMGILNFDLETGKLMDLSPSLDSAVELRYDSSWLKIIRKHCGNLPPGLY</sequence>
<reference evidence="2" key="1">
    <citation type="submission" date="2016-10" db="EMBL/GenBank/DDBJ databases">
        <authorList>
            <person name="Varghese N."/>
            <person name="Submissions S."/>
        </authorList>
    </citation>
    <scope>NUCLEOTIDE SEQUENCE [LARGE SCALE GENOMIC DNA]</scope>
    <source>
        <strain evidence="2">DSM 23920</strain>
    </source>
</reference>
<dbReference type="EMBL" id="FNRL01000006">
    <property type="protein sequence ID" value="SEA36237.1"/>
    <property type="molecule type" value="Genomic_DNA"/>
</dbReference>
<accession>A0A1H4AKC1</accession>
<gene>
    <name evidence="1" type="ORF">SAMN05660909_01625</name>
</gene>
<evidence type="ECO:0000313" key="1">
    <source>
        <dbReference type="EMBL" id="SEA36237.1"/>
    </source>
</evidence>